<evidence type="ECO:0000256" key="4">
    <source>
        <dbReference type="ARBA" id="ARBA00022692"/>
    </source>
</evidence>
<evidence type="ECO:0000256" key="10">
    <source>
        <dbReference type="ARBA" id="ARBA00023136"/>
    </source>
</evidence>
<feature type="transmembrane region" description="Helical" evidence="13">
    <location>
        <begin position="221"/>
        <end position="243"/>
    </location>
</feature>
<dbReference type="InterPro" id="IPR000719">
    <property type="entry name" value="Prot_kinase_dom"/>
</dbReference>
<keyword evidence="9 13" id="KW-1133">Transmembrane helix</keyword>
<keyword evidence="5" id="KW-0732">Signal</keyword>
<dbReference type="FunFam" id="1.10.510.10:FF:000590">
    <property type="entry name" value="PR5-like receptor kinase"/>
    <property type="match status" value="1"/>
</dbReference>
<dbReference type="GO" id="GO:0030247">
    <property type="term" value="F:polysaccharide binding"/>
    <property type="evidence" value="ECO:0007669"/>
    <property type="project" value="InterPro"/>
</dbReference>
<sequence length="572" mass="64429">MCGVGSPEIRYPFRLSTQPSYCGAPGMELFCSGNETLLEHQNAGRCKVLFVDYVNSEITVELGDAFSLCPINNLTSINLTTENFRPYRMIEMDILSCPKDKVNQSDIVFSNTIFAPLSCLSNSTQLTYMVFGIYEISSLPSFCVVLYNNLSIPDIDELHNGWIFDDYSDLWKGMVRLKHFNVTLIYYVPGVTDECKICEAEGKQCAATKSFCTHKSRNGKLIGATSATGLVVLVLLITLLWYVSRKCSHHDYSQHEKLLAKYGNKLTRYSFLEIKKITKRFRDKLGQGGYGSVFKGELLNGIHVAVKILERSNTDSNGKDFINEVATIGTIHHFNVVRLLGFCSEGSRHALIYEFMPNGSLDKYISNKTENNASRALHMETFLKIATGVANGIKYLHEGCNHRILHFDIKPHNILLDHNLNPKISDFGLAKLCSDDKSNVTITAAKGTIGYMAPEVYSRNFGTVSYKSDVYSFGMLILKMVLDEKNLQPNLQTDREVYFPEFIYEKLARGEDLDSAIAFISTTEADIAKKLIIVAFWCIQWNPVERPHMTRVVQMLASDLQNLEIPLKPFAS</sequence>
<comment type="caution">
    <text evidence="15">The sequence shown here is derived from an EMBL/GenBank/DDBJ whole genome shotgun (WGS) entry which is preliminary data.</text>
</comment>
<evidence type="ECO:0000256" key="11">
    <source>
        <dbReference type="ARBA" id="ARBA00023180"/>
    </source>
</evidence>
<evidence type="ECO:0000256" key="6">
    <source>
        <dbReference type="ARBA" id="ARBA00022741"/>
    </source>
</evidence>
<comment type="subcellular location">
    <subcellularLocation>
        <location evidence="1">Membrane</location>
        <topology evidence="1">Single-pass type I membrane protein</topology>
    </subcellularLocation>
</comment>
<dbReference type="FunFam" id="3.30.200.20:FF:000178">
    <property type="entry name" value="serine/threonine-protein kinase PBS1-like"/>
    <property type="match status" value="1"/>
</dbReference>
<evidence type="ECO:0000256" key="3">
    <source>
        <dbReference type="ARBA" id="ARBA00022679"/>
    </source>
</evidence>
<dbReference type="Gene3D" id="1.10.510.10">
    <property type="entry name" value="Transferase(Phosphotransferase) domain 1"/>
    <property type="match status" value="1"/>
</dbReference>
<dbReference type="PROSITE" id="PS00108">
    <property type="entry name" value="PROTEIN_KINASE_ST"/>
    <property type="match status" value="1"/>
</dbReference>
<reference evidence="15" key="1">
    <citation type="submission" date="2020-01" db="EMBL/GenBank/DDBJ databases">
        <title>Genome sequence of Kobresia littledalei, the first chromosome-level genome in the family Cyperaceae.</title>
        <authorList>
            <person name="Qu G."/>
        </authorList>
    </citation>
    <scope>NUCLEOTIDE SEQUENCE</scope>
    <source>
        <strain evidence="15">C.B.Clarke</strain>
        <tissue evidence="15">Leaf</tissue>
    </source>
</reference>
<feature type="binding site" evidence="12">
    <location>
        <position position="307"/>
    </location>
    <ligand>
        <name>ATP</name>
        <dbReference type="ChEBI" id="CHEBI:30616"/>
    </ligand>
</feature>
<evidence type="ECO:0000256" key="12">
    <source>
        <dbReference type="PROSITE-ProRule" id="PRU10141"/>
    </source>
</evidence>
<name>A0A833RCT3_9POAL</name>
<dbReference type="Proteomes" id="UP000623129">
    <property type="component" value="Unassembled WGS sequence"/>
</dbReference>
<dbReference type="InterPro" id="IPR008271">
    <property type="entry name" value="Ser/Thr_kinase_AS"/>
</dbReference>
<dbReference type="GO" id="GO:0016020">
    <property type="term" value="C:membrane"/>
    <property type="evidence" value="ECO:0007669"/>
    <property type="project" value="UniProtKB-SubCell"/>
</dbReference>
<keyword evidence="11" id="KW-0325">Glycoprotein</keyword>
<dbReference type="Pfam" id="PF13947">
    <property type="entry name" value="GUB_WAK_bind"/>
    <property type="match status" value="1"/>
</dbReference>
<dbReference type="GO" id="GO:0005524">
    <property type="term" value="F:ATP binding"/>
    <property type="evidence" value="ECO:0007669"/>
    <property type="project" value="UniProtKB-UniRule"/>
</dbReference>
<keyword evidence="3" id="KW-0808">Transferase</keyword>
<protein>
    <submittedName>
        <fullName evidence="15">Putative receptor-like protein kinase</fullName>
    </submittedName>
</protein>
<dbReference type="PROSITE" id="PS00107">
    <property type="entry name" value="PROTEIN_KINASE_ATP"/>
    <property type="match status" value="1"/>
</dbReference>
<evidence type="ECO:0000313" key="16">
    <source>
        <dbReference type="Proteomes" id="UP000623129"/>
    </source>
</evidence>
<dbReference type="Pfam" id="PF00069">
    <property type="entry name" value="Pkinase"/>
    <property type="match status" value="1"/>
</dbReference>
<evidence type="ECO:0000256" key="13">
    <source>
        <dbReference type="SAM" id="Phobius"/>
    </source>
</evidence>
<keyword evidence="7 15" id="KW-0418">Kinase</keyword>
<keyword evidence="16" id="KW-1185">Reference proteome</keyword>
<dbReference type="Gene3D" id="3.30.200.20">
    <property type="entry name" value="Phosphorylase Kinase, domain 1"/>
    <property type="match status" value="1"/>
</dbReference>
<evidence type="ECO:0000256" key="5">
    <source>
        <dbReference type="ARBA" id="ARBA00022729"/>
    </source>
</evidence>
<dbReference type="InterPro" id="IPR017441">
    <property type="entry name" value="Protein_kinase_ATP_BS"/>
</dbReference>
<dbReference type="InterPro" id="IPR011009">
    <property type="entry name" value="Kinase-like_dom_sf"/>
</dbReference>
<feature type="domain" description="Protein kinase" evidence="14">
    <location>
        <begin position="279"/>
        <end position="571"/>
    </location>
</feature>
<evidence type="ECO:0000313" key="15">
    <source>
        <dbReference type="EMBL" id="KAF3332723.1"/>
    </source>
</evidence>
<dbReference type="InterPro" id="IPR025287">
    <property type="entry name" value="WAK_GUB"/>
</dbReference>
<dbReference type="PANTHER" id="PTHR27009">
    <property type="entry name" value="RUST RESISTANCE KINASE LR10-RELATED"/>
    <property type="match status" value="1"/>
</dbReference>
<keyword evidence="4 13" id="KW-0812">Transmembrane</keyword>
<dbReference type="OrthoDB" id="544400at2759"/>
<dbReference type="SUPFAM" id="SSF56112">
    <property type="entry name" value="Protein kinase-like (PK-like)"/>
    <property type="match status" value="1"/>
</dbReference>
<organism evidence="15 16">
    <name type="scientific">Carex littledalei</name>
    <dbReference type="NCBI Taxonomy" id="544730"/>
    <lineage>
        <taxon>Eukaryota</taxon>
        <taxon>Viridiplantae</taxon>
        <taxon>Streptophyta</taxon>
        <taxon>Embryophyta</taxon>
        <taxon>Tracheophyta</taxon>
        <taxon>Spermatophyta</taxon>
        <taxon>Magnoliopsida</taxon>
        <taxon>Liliopsida</taxon>
        <taxon>Poales</taxon>
        <taxon>Cyperaceae</taxon>
        <taxon>Cyperoideae</taxon>
        <taxon>Cariceae</taxon>
        <taxon>Carex</taxon>
        <taxon>Carex subgen. Euthyceras</taxon>
    </lineage>
</organism>
<evidence type="ECO:0000256" key="7">
    <source>
        <dbReference type="ARBA" id="ARBA00022777"/>
    </source>
</evidence>
<dbReference type="InterPro" id="IPR045874">
    <property type="entry name" value="LRK10/LRL21-25-like"/>
</dbReference>
<keyword evidence="2" id="KW-0723">Serine/threonine-protein kinase</keyword>
<keyword evidence="15" id="KW-0675">Receptor</keyword>
<keyword evidence="6 12" id="KW-0547">Nucleotide-binding</keyword>
<dbReference type="GO" id="GO:0004674">
    <property type="term" value="F:protein serine/threonine kinase activity"/>
    <property type="evidence" value="ECO:0007669"/>
    <property type="project" value="UniProtKB-KW"/>
</dbReference>
<keyword evidence="10 13" id="KW-0472">Membrane</keyword>
<evidence type="ECO:0000256" key="9">
    <source>
        <dbReference type="ARBA" id="ARBA00022989"/>
    </source>
</evidence>
<keyword evidence="8 12" id="KW-0067">ATP-binding</keyword>
<evidence type="ECO:0000259" key="14">
    <source>
        <dbReference type="PROSITE" id="PS50011"/>
    </source>
</evidence>
<evidence type="ECO:0000256" key="2">
    <source>
        <dbReference type="ARBA" id="ARBA00022527"/>
    </source>
</evidence>
<accession>A0A833RCT3</accession>
<gene>
    <name evidence="15" type="ORF">FCM35_KLT02300</name>
</gene>
<dbReference type="AlphaFoldDB" id="A0A833RCT3"/>
<dbReference type="SMART" id="SM00220">
    <property type="entry name" value="S_TKc"/>
    <property type="match status" value="1"/>
</dbReference>
<dbReference type="EMBL" id="SWLB01000011">
    <property type="protein sequence ID" value="KAF3332723.1"/>
    <property type="molecule type" value="Genomic_DNA"/>
</dbReference>
<proteinExistence type="predicted"/>
<dbReference type="PROSITE" id="PS50011">
    <property type="entry name" value="PROTEIN_KINASE_DOM"/>
    <property type="match status" value="1"/>
</dbReference>
<evidence type="ECO:0000256" key="8">
    <source>
        <dbReference type="ARBA" id="ARBA00022840"/>
    </source>
</evidence>
<evidence type="ECO:0000256" key="1">
    <source>
        <dbReference type="ARBA" id="ARBA00004479"/>
    </source>
</evidence>